<keyword evidence="12" id="KW-1185">Reference proteome</keyword>
<keyword evidence="6 9" id="KW-0543">Viral nucleoprotein</keyword>
<evidence type="ECO:0000256" key="10">
    <source>
        <dbReference type="SAM" id="MobiDB-lite"/>
    </source>
</evidence>
<comment type="subunit">
    <text evidence="9">Homomultimer; forms the nucleocapsid. Binds to the viral genomic RNA. N0 interacts with the phosphoprotein (via N-terminus); this interaction allows P to chaperon N0 to avoid N polymerization before encapsidation. Interacts as N-RNA template with the phosphoprotein (via C-terminus); this interaction positions the polymerase on the template.</text>
</comment>
<keyword evidence="2 9" id="KW-1139">Helical capsid protein</keyword>
<proteinExistence type="inferred from homology"/>
<protein>
    <recommendedName>
        <fullName evidence="9">Nucleocapsid</fullName>
    </recommendedName>
    <alternativeName>
        <fullName evidence="9">Nucleocapsid protein</fullName>
    </alternativeName>
</protein>
<dbReference type="Pfam" id="PF00973">
    <property type="entry name" value="Paramyxo_ncap"/>
    <property type="match status" value="1"/>
</dbReference>
<evidence type="ECO:0000313" key="12">
    <source>
        <dbReference type="Proteomes" id="UP000153735"/>
    </source>
</evidence>
<feature type="region of interest" description="Disordered" evidence="10">
    <location>
        <begin position="403"/>
        <end position="457"/>
    </location>
</feature>
<keyword evidence="7 9" id="KW-1035">Host cytoplasm</keyword>
<comment type="function">
    <text evidence="9">Forms the helical nucleocapsid (NC), protecting the genome from nucleases.</text>
</comment>
<dbReference type="KEGG" id="vg:37627230"/>
<evidence type="ECO:0000256" key="1">
    <source>
        <dbReference type="ARBA" id="ARBA00007642"/>
    </source>
</evidence>
<feature type="compositionally biased region" description="Polar residues" evidence="10">
    <location>
        <begin position="403"/>
        <end position="421"/>
    </location>
</feature>
<evidence type="ECO:0000256" key="3">
    <source>
        <dbReference type="ARBA" id="ARBA00022561"/>
    </source>
</evidence>
<gene>
    <name evidence="11" type="primary">NP</name>
</gene>
<evidence type="ECO:0000256" key="2">
    <source>
        <dbReference type="ARBA" id="ARBA00022497"/>
    </source>
</evidence>
<evidence type="ECO:0000313" key="11">
    <source>
        <dbReference type="EMBL" id="ACA49104.1"/>
    </source>
</evidence>
<organism evidence="11 12">
    <name type="scientific">avian paramyxovirus 2</name>
    <dbReference type="NCBI Taxonomy" id="2560313"/>
    <lineage>
        <taxon>Viruses</taxon>
        <taxon>Riboviria</taxon>
        <taxon>Orthornavirae</taxon>
        <taxon>Negarnaviricota</taxon>
        <taxon>Haploviricotina</taxon>
        <taxon>Monjiviricetes</taxon>
        <taxon>Mononegavirales</taxon>
        <taxon>Paramyxoviridae</taxon>
        <taxon>Avulavirinae</taxon>
        <taxon>Metaavulavirus</taxon>
        <taxon>Metaavulavirus procarduelis</taxon>
        <taxon>Metaavulavirus yucaipaense</taxon>
    </lineage>
</organism>
<evidence type="ECO:0000256" key="8">
    <source>
        <dbReference type="ARBA" id="ARBA00023274"/>
    </source>
</evidence>
<keyword evidence="8 9" id="KW-0687">Ribonucleoprotein</keyword>
<accession>B4Y563</accession>
<keyword evidence="3 9" id="KW-0167">Capsid protein</keyword>
<reference evidence="11 12" key="1">
    <citation type="journal article" date="2008" name="Virus Res.">
        <title>Complete sequence of the genome of avian paramyxovirus type 2 (strain Yucaipa) and comparison with other paramyxoviruses.</title>
        <authorList>
            <person name="Subbiah M."/>
            <person name="Xiao S."/>
            <person name="Collins P.L."/>
            <person name="Samal S.K."/>
        </authorList>
    </citation>
    <scope>NUCLEOTIDE SEQUENCE [LARGE SCALE GENOMIC DNA]</scope>
    <source>
        <strain evidence="11">APMV-2/Chicken/California/Yucaipa/56</strain>
    </source>
</reference>
<sequence>MSSVFSEYQALQDQLVKPATRRADVASTGLLRAEIPVCVTLSQDPTDRWNLACLNLRWLISESSTTPMRQGAILSLLSLHSDNMRAHATLAARSADAAITVLEVDAIDMADGTITFNARSGVSERRSTQLMAIAKDLPRSCSNDSPFKDDTIEDRDPLDLSETIDRLQGIAAQIWIAAIKSMTAPDTAAESEGKRLAKYQQQGRLVRQVLVHDAVRAEFLRVIRGSLVLRQFMVSECKRAASMGSETSRYYAMVGDISLYIKNAGLTAFFLTLRFGIGTHYPTLAMSVFSGELKKMSSLIRLYKSKGENAAYMAFLEDADMGNFAPANFSTLYSYAMGVGTVLEASVAKYQFAREFTSETYFRLGVETAQNQQCALDEKTAKEMGLTDEARKQVQALASNIEQGQHSMPMQQQPTFMSQPYQDDDRDQPSTSRPEPRPSQLTSQSAAQDNDAASLDW</sequence>
<feature type="compositionally biased region" description="Low complexity" evidence="10">
    <location>
        <begin position="443"/>
        <end position="457"/>
    </location>
</feature>
<name>B4Y563_9MONO</name>
<dbReference type="InterPro" id="IPR002021">
    <property type="entry name" value="Paramyx_ncap"/>
</dbReference>
<evidence type="ECO:0000256" key="6">
    <source>
        <dbReference type="ARBA" id="ARBA00023086"/>
    </source>
</evidence>
<dbReference type="Proteomes" id="UP000153735">
    <property type="component" value="Segment"/>
</dbReference>
<comment type="subcellular location">
    <subcellularLocation>
        <location evidence="9">Virion</location>
    </subcellularLocation>
    <subcellularLocation>
        <location evidence="9">Host cytoplasm</location>
    </subcellularLocation>
</comment>
<dbReference type="GO" id="GO:0003723">
    <property type="term" value="F:RNA binding"/>
    <property type="evidence" value="ECO:0007669"/>
    <property type="project" value="UniProtKB-KW"/>
</dbReference>
<evidence type="ECO:0000256" key="5">
    <source>
        <dbReference type="ARBA" id="ARBA00022884"/>
    </source>
</evidence>
<dbReference type="GO" id="GO:1990904">
    <property type="term" value="C:ribonucleoprotein complex"/>
    <property type="evidence" value="ECO:0007669"/>
    <property type="project" value="UniProtKB-KW"/>
</dbReference>
<dbReference type="GeneID" id="37627230"/>
<dbReference type="OrthoDB" id="3094at10239"/>
<dbReference type="GO" id="GO:0005198">
    <property type="term" value="F:structural molecule activity"/>
    <property type="evidence" value="ECO:0007669"/>
    <property type="project" value="InterPro"/>
</dbReference>
<keyword evidence="4 9" id="KW-0946">Virion</keyword>
<dbReference type="RefSeq" id="YP_009513213.1">
    <property type="nucleotide sequence ID" value="NC_039230.1"/>
</dbReference>
<keyword evidence="5 9" id="KW-0694">RNA-binding</keyword>
<evidence type="ECO:0000256" key="4">
    <source>
        <dbReference type="ARBA" id="ARBA00022844"/>
    </source>
</evidence>
<dbReference type="GO" id="GO:0019013">
    <property type="term" value="C:viral nucleocapsid"/>
    <property type="evidence" value="ECO:0007669"/>
    <property type="project" value="UniProtKB-KW"/>
</dbReference>
<dbReference type="GO" id="GO:0030430">
    <property type="term" value="C:host cell cytoplasm"/>
    <property type="evidence" value="ECO:0007669"/>
    <property type="project" value="UniProtKB-SubCell"/>
</dbReference>
<comment type="similarity">
    <text evidence="1 9">Belongs to the paramyxoviruses nucleocapsid family.</text>
</comment>
<dbReference type="EMBL" id="EU338414">
    <property type="protein sequence ID" value="ACA49104.1"/>
    <property type="molecule type" value="Viral_cRNA"/>
</dbReference>
<dbReference type="GO" id="GO:0019029">
    <property type="term" value="C:helical viral capsid"/>
    <property type="evidence" value="ECO:0007669"/>
    <property type="project" value="UniProtKB-KW"/>
</dbReference>
<evidence type="ECO:0000256" key="9">
    <source>
        <dbReference type="RuleBase" id="RU361245"/>
    </source>
</evidence>
<evidence type="ECO:0000256" key="7">
    <source>
        <dbReference type="ARBA" id="ARBA00023200"/>
    </source>
</evidence>